<proteinExistence type="predicted"/>
<accession>A0A7X2MHN4</accession>
<dbReference type="EMBL" id="WKKX01001020">
    <property type="protein sequence ID" value="MSE09601.1"/>
    <property type="molecule type" value="Genomic_DNA"/>
</dbReference>
<dbReference type="AlphaFoldDB" id="A0A7X2MHN4"/>
<gene>
    <name evidence="2" type="ORF">GKC33_13260</name>
</gene>
<comment type="caution">
    <text evidence="2">The sequence shown here is derived from an EMBL/GenBank/DDBJ whole genome shotgun (WGS) entry which is preliminary data.</text>
</comment>
<keyword evidence="1" id="KW-1133">Transmembrane helix</keyword>
<keyword evidence="1" id="KW-0472">Membrane</keyword>
<keyword evidence="1" id="KW-0812">Transmembrane</keyword>
<protein>
    <submittedName>
        <fullName evidence="2">PIN domain nuclease</fullName>
    </submittedName>
</protein>
<dbReference type="Proteomes" id="UP000467635">
    <property type="component" value="Unassembled WGS sequence"/>
</dbReference>
<name>A0A7X2MHN4_9LACO</name>
<organism evidence="2 3">
    <name type="scientific">Ligilactobacillus salivarius</name>
    <dbReference type="NCBI Taxonomy" id="1624"/>
    <lineage>
        <taxon>Bacteria</taxon>
        <taxon>Bacillati</taxon>
        <taxon>Bacillota</taxon>
        <taxon>Bacilli</taxon>
        <taxon>Lactobacillales</taxon>
        <taxon>Lactobacillaceae</taxon>
        <taxon>Ligilactobacillus</taxon>
    </lineage>
</organism>
<feature type="transmembrane region" description="Helical" evidence="1">
    <location>
        <begin position="41"/>
        <end position="58"/>
    </location>
</feature>
<evidence type="ECO:0000313" key="3">
    <source>
        <dbReference type="Proteomes" id="UP000467635"/>
    </source>
</evidence>
<feature type="non-terminal residue" evidence="2">
    <location>
        <position position="59"/>
    </location>
</feature>
<evidence type="ECO:0000313" key="2">
    <source>
        <dbReference type="EMBL" id="MSE09601.1"/>
    </source>
</evidence>
<reference evidence="2 3" key="1">
    <citation type="submission" date="2019-11" db="EMBL/GenBank/DDBJ databases">
        <title>Draft Genome Sequence of Plant Growth-Promoting Rhizosphere-Associated Bacteria.</title>
        <authorList>
            <person name="Vasilyev I.Y."/>
            <person name="Radchenko V."/>
            <person name="Ilnitskaya E.V."/>
        </authorList>
    </citation>
    <scope>NUCLEOTIDE SEQUENCE [LARGE SCALE GENOMIC DNA]</scope>
    <source>
        <strain evidence="2 3">VRA_01-1sq_f</strain>
    </source>
</reference>
<sequence length="59" mass="6436">MRKRIIGLILAILGVGAGYTFLPELWSLIGLGSNRWLTNGLVNAIIGLIIMEILAIFLI</sequence>
<evidence type="ECO:0000256" key="1">
    <source>
        <dbReference type="SAM" id="Phobius"/>
    </source>
</evidence>